<dbReference type="InterPro" id="IPR006131">
    <property type="entry name" value="Asp_carbamoyltransf_Asp/Orn-bd"/>
</dbReference>
<dbReference type="Pfam" id="PF02729">
    <property type="entry name" value="OTCace_N"/>
    <property type="match status" value="1"/>
</dbReference>
<dbReference type="PRINTS" id="PR00102">
    <property type="entry name" value="OTCASE"/>
</dbReference>
<evidence type="ECO:0000256" key="2">
    <source>
        <dbReference type="RuleBase" id="RU003634"/>
    </source>
</evidence>
<dbReference type="PANTHER" id="PTHR45753">
    <property type="entry name" value="ORNITHINE CARBAMOYLTRANSFERASE, MITOCHONDRIAL"/>
    <property type="match status" value="1"/>
</dbReference>
<feature type="domain" description="Aspartate/ornithine carbamoyltransferase Asp/Orn-binding" evidence="3">
    <location>
        <begin position="150"/>
        <end position="310"/>
    </location>
</feature>
<dbReference type="InterPro" id="IPR006130">
    <property type="entry name" value="Asp/Orn_carbamoylTrfase"/>
</dbReference>
<evidence type="ECO:0000313" key="5">
    <source>
        <dbReference type="EMBL" id="PIZ94950.1"/>
    </source>
</evidence>
<reference evidence="6" key="1">
    <citation type="submission" date="2017-09" db="EMBL/GenBank/DDBJ databases">
        <title>Depth-based differentiation of microbial function through sediment-hosted aquifers and enrichment of novel symbionts in the deep terrestrial subsurface.</title>
        <authorList>
            <person name="Probst A.J."/>
            <person name="Ladd B."/>
            <person name="Jarett J.K."/>
            <person name="Geller-Mcgrath D.E."/>
            <person name="Sieber C.M.K."/>
            <person name="Emerson J.B."/>
            <person name="Anantharaman K."/>
            <person name="Thomas B.C."/>
            <person name="Malmstrom R."/>
            <person name="Stieglmeier M."/>
            <person name="Klingl A."/>
            <person name="Woyke T."/>
            <person name="Ryan C.M."/>
            <person name="Banfield J.F."/>
        </authorList>
    </citation>
    <scope>NUCLEOTIDE SEQUENCE [LARGE SCALE GENOMIC DNA]</scope>
</reference>
<dbReference type="GO" id="GO:0016597">
    <property type="term" value="F:amino acid binding"/>
    <property type="evidence" value="ECO:0007669"/>
    <property type="project" value="InterPro"/>
</dbReference>
<dbReference type="PROSITE" id="PS00097">
    <property type="entry name" value="CARBAMOYLTRANSFERASE"/>
    <property type="match status" value="1"/>
</dbReference>
<evidence type="ECO:0000256" key="1">
    <source>
        <dbReference type="ARBA" id="ARBA00022679"/>
    </source>
</evidence>
<keyword evidence="1 2" id="KW-0808">Transferase</keyword>
<dbReference type="GO" id="GO:0042450">
    <property type="term" value="P:L-arginine biosynthetic process via ornithine"/>
    <property type="evidence" value="ECO:0007669"/>
    <property type="project" value="TreeGrafter"/>
</dbReference>
<evidence type="ECO:0000259" key="3">
    <source>
        <dbReference type="Pfam" id="PF00185"/>
    </source>
</evidence>
<dbReference type="PRINTS" id="PR00100">
    <property type="entry name" value="AOTCASE"/>
</dbReference>
<dbReference type="EMBL" id="PFPK01000025">
    <property type="protein sequence ID" value="PIZ94950.1"/>
    <property type="molecule type" value="Genomic_DNA"/>
</dbReference>
<dbReference type="GO" id="GO:0004585">
    <property type="term" value="F:ornithine carbamoyltransferase activity"/>
    <property type="evidence" value="ECO:0007669"/>
    <property type="project" value="UniProtKB-EC"/>
</dbReference>
<dbReference type="Gene3D" id="3.40.50.1370">
    <property type="entry name" value="Aspartate/ornithine carbamoyltransferase"/>
    <property type="match status" value="2"/>
</dbReference>
<comment type="caution">
    <text evidence="5">The sequence shown here is derived from an EMBL/GenBank/DDBJ whole genome shotgun (WGS) entry which is preliminary data.</text>
</comment>
<dbReference type="InterPro" id="IPR006132">
    <property type="entry name" value="Asp/Orn_carbamoyltranf_P-bd"/>
</dbReference>
<dbReference type="PANTHER" id="PTHR45753:SF3">
    <property type="entry name" value="ORNITHINE TRANSCARBAMYLASE, MITOCHONDRIAL"/>
    <property type="match status" value="1"/>
</dbReference>
<gene>
    <name evidence="5" type="ORF">COX81_02210</name>
</gene>
<sequence length="318" mass="36083">MRHIISLKEQSKEDILTMLDLAKKIKAKRNAGELTNYLQNQTLVMLFQKTSTRTRLSFEAGMTELGGHAIFLDARTSQMSLADFRDEIQAIMRFGHILMFRALKAEDVMLASSYNHIPVIDACSEKYHPAQALSDLLTMAEHSGGIENVKKIVWLGIENNVSNTLMLACAKLGIKVYIVAPEVNGPSVDPELNAMATASGNVIRTMDIAEAMTDAQYVHTDTWMDMEFFDGGKVKPEFQSAYDERKEKFKPYQLNAHLIDTYAPMCKIMHCMPCHVGYEITRDAIDHQNSVIYDQAENRMHMQKAMMMWMLEKEGMVI</sequence>
<dbReference type="AlphaFoldDB" id="A0A2M7V8A4"/>
<feature type="domain" description="Aspartate/ornithine carbamoyltransferase carbamoyl-P binding" evidence="4">
    <location>
        <begin position="2"/>
        <end position="141"/>
    </location>
</feature>
<dbReference type="EC" id="2.1.3.3" evidence="5"/>
<evidence type="ECO:0000259" key="4">
    <source>
        <dbReference type="Pfam" id="PF02729"/>
    </source>
</evidence>
<name>A0A2M7V8A4_9BACT</name>
<comment type="similarity">
    <text evidence="2">Belongs to the aspartate/ornithine carbamoyltransferase superfamily.</text>
</comment>
<evidence type="ECO:0000313" key="6">
    <source>
        <dbReference type="Proteomes" id="UP000228568"/>
    </source>
</evidence>
<dbReference type="SUPFAM" id="SSF53671">
    <property type="entry name" value="Aspartate/ornithine carbamoyltransferase"/>
    <property type="match status" value="1"/>
</dbReference>
<organism evidence="5 6">
    <name type="scientific">Candidatus Magasanikbacteria bacterium CG_4_10_14_0_2_um_filter_37_12</name>
    <dbReference type="NCBI Taxonomy" id="1974637"/>
    <lineage>
        <taxon>Bacteria</taxon>
        <taxon>Candidatus Magasanikiibacteriota</taxon>
    </lineage>
</organism>
<dbReference type="GO" id="GO:0019240">
    <property type="term" value="P:citrulline biosynthetic process"/>
    <property type="evidence" value="ECO:0007669"/>
    <property type="project" value="TreeGrafter"/>
</dbReference>
<dbReference type="Proteomes" id="UP000228568">
    <property type="component" value="Unassembled WGS sequence"/>
</dbReference>
<dbReference type="InterPro" id="IPR002292">
    <property type="entry name" value="Orn/put_carbamltrans"/>
</dbReference>
<dbReference type="InterPro" id="IPR036901">
    <property type="entry name" value="Asp/Orn_carbamoylTrfase_sf"/>
</dbReference>
<dbReference type="Pfam" id="PF00185">
    <property type="entry name" value="OTCace"/>
    <property type="match status" value="1"/>
</dbReference>
<protein>
    <submittedName>
        <fullName evidence="5">Ornithine carbamoyltransferase</fullName>
        <ecNumber evidence="5">2.1.3.3</ecNumber>
    </submittedName>
</protein>
<accession>A0A2M7V8A4</accession>
<proteinExistence type="inferred from homology"/>